<name>A0ABR4GQ76_9EURO</name>
<protein>
    <submittedName>
        <fullName evidence="2">Uncharacterized protein</fullName>
    </submittedName>
</protein>
<evidence type="ECO:0000313" key="3">
    <source>
        <dbReference type="Proteomes" id="UP001610563"/>
    </source>
</evidence>
<accession>A0ABR4GQ76</accession>
<evidence type="ECO:0000256" key="1">
    <source>
        <dbReference type="SAM" id="Phobius"/>
    </source>
</evidence>
<sequence length="75" mass="8621">MLGIGIFYAIYCNILLAYLSSMSYEIARQKCETVKAGPFSDPERLRHGYCRPLSRKEGQGFYGRSRSTFSYLPRV</sequence>
<organism evidence="2 3">
    <name type="scientific">Aspergillus keveii</name>
    <dbReference type="NCBI Taxonomy" id="714993"/>
    <lineage>
        <taxon>Eukaryota</taxon>
        <taxon>Fungi</taxon>
        <taxon>Dikarya</taxon>
        <taxon>Ascomycota</taxon>
        <taxon>Pezizomycotina</taxon>
        <taxon>Eurotiomycetes</taxon>
        <taxon>Eurotiomycetidae</taxon>
        <taxon>Eurotiales</taxon>
        <taxon>Aspergillaceae</taxon>
        <taxon>Aspergillus</taxon>
        <taxon>Aspergillus subgen. Nidulantes</taxon>
    </lineage>
</organism>
<keyword evidence="1" id="KW-1133">Transmembrane helix</keyword>
<keyword evidence="1" id="KW-0472">Membrane</keyword>
<dbReference type="Proteomes" id="UP001610563">
    <property type="component" value="Unassembled WGS sequence"/>
</dbReference>
<gene>
    <name evidence="2" type="ORF">BJX66DRAFT_4822</name>
</gene>
<keyword evidence="1" id="KW-0812">Transmembrane</keyword>
<feature type="transmembrane region" description="Helical" evidence="1">
    <location>
        <begin position="6"/>
        <end position="27"/>
    </location>
</feature>
<keyword evidence="3" id="KW-1185">Reference proteome</keyword>
<dbReference type="EMBL" id="JBFTWV010000001">
    <property type="protein sequence ID" value="KAL2801223.1"/>
    <property type="molecule type" value="Genomic_DNA"/>
</dbReference>
<evidence type="ECO:0000313" key="2">
    <source>
        <dbReference type="EMBL" id="KAL2801223.1"/>
    </source>
</evidence>
<reference evidence="2 3" key="1">
    <citation type="submission" date="2024-07" db="EMBL/GenBank/DDBJ databases">
        <title>Section-level genome sequencing and comparative genomics of Aspergillus sections Usti and Cavernicolus.</title>
        <authorList>
            <consortium name="Lawrence Berkeley National Laboratory"/>
            <person name="Nybo J.L."/>
            <person name="Vesth T.C."/>
            <person name="Theobald S."/>
            <person name="Frisvad J.C."/>
            <person name="Larsen T.O."/>
            <person name="Kjaerboelling I."/>
            <person name="Rothschild-Mancinelli K."/>
            <person name="Lyhne E.K."/>
            <person name="Kogle M.E."/>
            <person name="Barry K."/>
            <person name="Clum A."/>
            <person name="Na H."/>
            <person name="Ledsgaard L."/>
            <person name="Lin J."/>
            <person name="Lipzen A."/>
            <person name="Kuo A."/>
            <person name="Riley R."/>
            <person name="Mondo S."/>
            <person name="Labutti K."/>
            <person name="Haridas S."/>
            <person name="Pangalinan J."/>
            <person name="Salamov A.A."/>
            <person name="Simmons B.A."/>
            <person name="Magnuson J.K."/>
            <person name="Chen J."/>
            <person name="Drula E."/>
            <person name="Henrissat B."/>
            <person name="Wiebenga A."/>
            <person name="Lubbers R.J."/>
            <person name="Gomes A.C."/>
            <person name="Makela M.R."/>
            <person name="Stajich J."/>
            <person name="Grigoriev I.V."/>
            <person name="Mortensen U.H."/>
            <person name="De Vries R.P."/>
            <person name="Baker S.E."/>
            <person name="Andersen M.R."/>
        </authorList>
    </citation>
    <scope>NUCLEOTIDE SEQUENCE [LARGE SCALE GENOMIC DNA]</scope>
    <source>
        <strain evidence="2 3">CBS 209.92</strain>
    </source>
</reference>
<comment type="caution">
    <text evidence="2">The sequence shown here is derived from an EMBL/GenBank/DDBJ whole genome shotgun (WGS) entry which is preliminary data.</text>
</comment>
<proteinExistence type="predicted"/>